<accession>A0A563EN58</accession>
<dbReference type="Proteomes" id="UP000316639">
    <property type="component" value="Unassembled WGS sequence"/>
</dbReference>
<proteinExistence type="predicted"/>
<protein>
    <submittedName>
        <fullName evidence="1">Uncharacterized protein</fullName>
    </submittedName>
</protein>
<dbReference type="OrthoDB" id="2528990at2"/>
<dbReference type="RefSeq" id="WP_146355969.1">
    <property type="nucleotide sequence ID" value="NZ_VOBR01000019.1"/>
</dbReference>
<dbReference type="EMBL" id="VOBR01000019">
    <property type="protein sequence ID" value="TWP48673.1"/>
    <property type="molecule type" value="Genomic_DNA"/>
</dbReference>
<dbReference type="AlphaFoldDB" id="A0A563EN58"/>
<sequence length="256" mass="29190">MGDRANYVLVGENGYELFHSQWGALTIDRNFLDGPDSAIEFVREQRADAAWLDDVWCEGAVLIDVPRRFLLLFTWHHGGVTNRKTWLHELAEAWPGWEIRWAYGGVEDVAAYVGVDRKRVRTEREPIERLVNEHLLEYPDDGDFVITIRAGGTLRGYLVSAQHCDLPWAGPKLVDLAGGLAPAPGRKRHGESDTGPESGVHIDVDEREVGVWTLAPLLGTVEELAACWPGWRFEFWEDRHEEQTRRCGEDFPMFPW</sequence>
<keyword evidence="2" id="KW-1185">Reference proteome</keyword>
<evidence type="ECO:0000313" key="1">
    <source>
        <dbReference type="EMBL" id="TWP48673.1"/>
    </source>
</evidence>
<evidence type="ECO:0000313" key="2">
    <source>
        <dbReference type="Proteomes" id="UP000316639"/>
    </source>
</evidence>
<name>A0A563EN58_9PSEU</name>
<comment type="caution">
    <text evidence="1">The sequence shown here is derived from an EMBL/GenBank/DDBJ whole genome shotgun (WGS) entry which is preliminary data.</text>
</comment>
<reference evidence="1 2" key="1">
    <citation type="submission" date="2019-07" db="EMBL/GenBank/DDBJ databases">
        <title>Lentzea xizangensis sp. nov., isolated from Qinghai-Tibetan Plateau Soils.</title>
        <authorList>
            <person name="Huang J."/>
        </authorList>
    </citation>
    <scope>NUCLEOTIDE SEQUENCE [LARGE SCALE GENOMIC DNA]</scope>
    <source>
        <strain evidence="1 2">FXJ1.1311</strain>
    </source>
</reference>
<gene>
    <name evidence="1" type="ORF">FKR81_27515</name>
</gene>
<organism evidence="1 2">
    <name type="scientific">Lentzea tibetensis</name>
    <dbReference type="NCBI Taxonomy" id="2591470"/>
    <lineage>
        <taxon>Bacteria</taxon>
        <taxon>Bacillati</taxon>
        <taxon>Actinomycetota</taxon>
        <taxon>Actinomycetes</taxon>
        <taxon>Pseudonocardiales</taxon>
        <taxon>Pseudonocardiaceae</taxon>
        <taxon>Lentzea</taxon>
    </lineage>
</organism>